<keyword evidence="2" id="KW-0677">Repeat</keyword>
<dbReference type="PANTHER" id="PTHR48051:SF1">
    <property type="entry name" value="RAS SUPPRESSOR PROTEIN 1"/>
    <property type="match status" value="1"/>
</dbReference>
<dbReference type="Pfam" id="PF13855">
    <property type="entry name" value="LRR_8"/>
    <property type="match status" value="2"/>
</dbReference>
<gene>
    <name evidence="3" type="ORF">SAMN05421820_101437</name>
</gene>
<accession>A0A1G9K1M2</accession>
<dbReference type="InterPro" id="IPR050216">
    <property type="entry name" value="LRR_domain-containing"/>
</dbReference>
<dbReference type="Pfam" id="PF00560">
    <property type="entry name" value="LRR_1"/>
    <property type="match status" value="1"/>
</dbReference>
<name>A0A1G9K1M2_9SPHI</name>
<dbReference type="EMBL" id="FNGY01000001">
    <property type="protein sequence ID" value="SDL43572.1"/>
    <property type="molecule type" value="Genomic_DNA"/>
</dbReference>
<evidence type="ECO:0000256" key="1">
    <source>
        <dbReference type="ARBA" id="ARBA00022614"/>
    </source>
</evidence>
<dbReference type="Gene3D" id="3.80.10.10">
    <property type="entry name" value="Ribonuclease Inhibitor"/>
    <property type="match status" value="2"/>
</dbReference>
<dbReference type="InterPro" id="IPR032675">
    <property type="entry name" value="LRR_dom_sf"/>
</dbReference>
<dbReference type="SMART" id="SM00364">
    <property type="entry name" value="LRR_BAC"/>
    <property type="match status" value="6"/>
</dbReference>
<dbReference type="Proteomes" id="UP000183200">
    <property type="component" value="Unassembled WGS sequence"/>
</dbReference>
<protein>
    <submittedName>
        <fullName evidence="3">Leucine rich repeat-containing protein</fullName>
    </submittedName>
</protein>
<proteinExistence type="predicted"/>
<keyword evidence="4" id="KW-1185">Reference proteome</keyword>
<dbReference type="RefSeq" id="WP_074604477.1">
    <property type="nucleotide sequence ID" value="NZ_FNGY01000001.1"/>
</dbReference>
<dbReference type="InterPro" id="IPR003591">
    <property type="entry name" value="Leu-rich_rpt_typical-subtyp"/>
</dbReference>
<reference evidence="4" key="1">
    <citation type="submission" date="2016-10" db="EMBL/GenBank/DDBJ databases">
        <authorList>
            <person name="Varghese N."/>
            <person name="Submissions S."/>
        </authorList>
    </citation>
    <scope>NUCLEOTIDE SEQUENCE [LARGE SCALE GENOMIC DNA]</scope>
    <source>
        <strain evidence="4">DSM 19110</strain>
    </source>
</reference>
<dbReference type="SMART" id="SM00369">
    <property type="entry name" value="LRR_TYP"/>
    <property type="match status" value="5"/>
</dbReference>
<dbReference type="GO" id="GO:0005737">
    <property type="term" value="C:cytoplasm"/>
    <property type="evidence" value="ECO:0007669"/>
    <property type="project" value="TreeGrafter"/>
</dbReference>
<dbReference type="PROSITE" id="PS51450">
    <property type="entry name" value="LRR"/>
    <property type="match status" value="2"/>
</dbReference>
<dbReference type="OrthoDB" id="8856529at2"/>
<evidence type="ECO:0000313" key="3">
    <source>
        <dbReference type="EMBL" id="SDL43572.1"/>
    </source>
</evidence>
<dbReference type="SUPFAM" id="SSF52047">
    <property type="entry name" value="RNI-like"/>
    <property type="match status" value="1"/>
</dbReference>
<evidence type="ECO:0000256" key="2">
    <source>
        <dbReference type="ARBA" id="ARBA00022737"/>
    </source>
</evidence>
<evidence type="ECO:0000313" key="4">
    <source>
        <dbReference type="Proteomes" id="UP000183200"/>
    </source>
</evidence>
<dbReference type="AlphaFoldDB" id="A0A1G9K1M2"/>
<dbReference type="PANTHER" id="PTHR48051">
    <property type="match status" value="1"/>
</dbReference>
<keyword evidence="1" id="KW-0433">Leucine-rich repeat</keyword>
<sequence>MSKKKTPKDSQEGYVIAEERIEHFKASSKLRALNLSKLKLEKLPPQLFDIENIRDLFLSSNYLKDLPEEIAKLHSLRILNIQNNQFSTFPEVLLKMDKLTILNLSKNNIDEIPDDIARLSELKQLSLRANKIKAIPETIGKMVNLQHLELADNELKELPREIGYLGNLKNISLSGNPFVFPSSSTVQGILPENNGMFQLLHYFINNPPANIDNDITTRIELPAQLKVAFHQYLTYFNIYVYNLSGVRISSEIVEDELGLSIKVPQADIDYYKKYLIVFMDFIQNKAEDINPRFEREMNGHEKELAILELRTQVRHMQTQIEIKNMETKILKEHVNDLVSLLSLEKSHPQPILIQTTSTSSANSSARAMAQSYVDFKVDFPVLQNELLKFKEEIFKHLNEEQKKELEIIDAELLDIDENIESPEAIKKAPFKRVKRIIEQINDPDSDWAKTISASKKGLDFLQSMGRSYNKIAPWLVLPSIPEVFVGNKK</sequence>
<dbReference type="InterPro" id="IPR001611">
    <property type="entry name" value="Leu-rich_rpt"/>
</dbReference>
<organism evidence="3 4">
    <name type="scientific">Pedobacter steynii</name>
    <dbReference type="NCBI Taxonomy" id="430522"/>
    <lineage>
        <taxon>Bacteria</taxon>
        <taxon>Pseudomonadati</taxon>
        <taxon>Bacteroidota</taxon>
        <taxon>Sphingobacteriia</taxon>
        <taxon>Sphingobacteriales</taxon>
        <taxon>Sphingobacteriaceae</taxon>
        <taxon>Pedobacter</taxon>
    </lineage>
</organism>